<evidence type="ECO:0000256" key="4">
    <source>
        <dbReference type="ARBA" id="ARBA00009524"/>
    </source>
</evidence>
<dbReference type="InterPro" id="IPR000631">
    <property type="entry name" value="CARKD"/>
</dbReference>
<feature type="domain" description="YjeF C-terminal" evidence="20">
    <location>
        <begin position="247"/>
        <end position="535"/>
    </location>
</feature>
<organism evidence="22 23">
    <name type="scientific">Oryzomicrobium terrae</name>
    <dbReference type="NCBI Taxonomy" id="1735038"/>
    <lineage>
        <taxon>Bacteria</taxon>
        <taxon>Pseudomonadati</taxon>
        <taxon>Pseudomonadota</taxon>
        <taxon>Betaproteobacteria</taxon>
        <taxon>Rhodocyclales</taxon>
        <taxon>Rhodocyclaceae</taxon>
        <taxon>Oryzomicrobium</taxon>
    </lineage>
</organism>
<evidence type="ECO:0000256" key="18">
    <source>
        <dbReference type="HAMAP-Rule" id="MF_01966"/>
    </source>
</evidence>
<dbReference type="EC" id="5.1.99.6" evidence="19"/>
<dbReference type="PROSITE" id="PS01050">
    <property type="entry name" value="YJEF_C_2"/>
    <property type="match status" value="1"/>
</dbReference>
<dbReference type="RefSeq" id="WP_149425554.1">
    <property type="nucleotide sequence ID" value="NZ_CP022579.1"/>
</dbReference>
<feature type="domain" description="YjeF N-terminal" evidence="21">
    <location>
        <begin position="16"/>
        <end position="220"/>
    </location>
</feature>
<keyword evidence="5 18" id="KW-0479">Metal-binding</keyword>
<evidence type="ECO:0000256" key="12">
    <source>
        <dbReference type="ARBA" id="ARBA00023239"/>
    </source>
</evidence>
<dbReference type="GO" id="GO:0052856">
    <property type="term" value="F:NAD(P)HX epimerase activity"/>
    <property type="evidence" value="ECO:0007669"/>
    <property type="project" value="UniProtKB-UniRule"/>
</dbReference>
<evidence type="ECO:0000256" key="9">
    <source>
        <dbReference type="ARBA" id="ARBA00022958"/>
    </source>
</evidence>
<dbReference type="GO" id="GO:0005524">
    <property type="term" value="F:ATP binding"/>
    <property type="evidence" value="ECO:0007669"/>
    <property type="project" value="UniProtKB-UniRule"/>
</dbReference>
<comment type="similarity">
    <text evidence="3 19">In the N-terminal section; belongs to the NnrE/AIBP family.</text>
</comment>
<dbReference type="HAMAP" id="MF_01965">
    <property type="entry name" value="NADHX_dehydratase"/>
    <property type="match status" value="1"/>
</dbReference>
<keyword evidence="23" id="KW-1185">Reference proteome</keyword>
<comment type="function">
    <text evidence="14 19">Bifunctional enzyme that catalyzes the epimerization of the S- and R-forms of NAD(P)HX and the dehydration of the S-form of NAD(P)HX at the expense of ADP, which is converted to AMP. This allows the repair of both epimers of NAD(P)HX, a damaged form of NAD(P)H that is a result of enzymatic or heat-dependent hydration.</text>
</comment>
<dbReference type="HAMAP" id="MF_01966">
    <property type="entry name" value="NADHX_epimerase"/>
    <property type="match status" value="1"/>
</dbReference>
<evidence type="ECO:0000256" key="7">
    <source>
        <dbReference type="ARBA" id="ARBA00022840"/>
    </source>
</evidence>
<comment type="subunit">
    <text evidence="17">Homotetramer.</text>
</comment>
<dbReference type="SUPFAM" id="SSF53613">
    <property type="entry name" value="Ribokinase-like"/>
    <property type="match status" value="1"/>
</dbReference>
<dbReference type="NCBIfam" id="TIGR00196">
    <property type="entry name" value="yjeF_cterm"/>
    <property type="match status" value="1"/>
</dbReference>
<comment type="catalytic activity">
    <reaction evidence="2 18 19">
        <text>(6R)-NADPHX = (6S)-NADPHX</text>
        <dbReference type="Rhea" id="RHEA:32227"/>
        <dbReference type="ChEBI" id="CHEBI:64076"/>
        <dbReference type="ChEBI" id="CHEBI:64077"/>
        <dbReference type="EC" id="5.1.99.6"/>
    </reaction>
</comment>
<feature type="binding site" evidence="18">
    <location>
        <position position="166"/>
    </location>
    <ligand>
        <name>K(+)</name>
        <dbReference type="ChEBI" id="CHEBI:29103"/>
    </ligand>
</feature>
<dbReference type="Gene3D" id="3.40.50.10260">
    <property type="entry name" value="YjeF N-terminal domain"/>
    <property type="match status" value="1"/>
</dbReference>
<dbReference type="GO" id="GO:0046496">
    <property type="term" value="P:nicotinamide nucleotide metabolic process"/>
    <property type="evidence" value="ECO:0007669"/>
    <property type="project" value="UniProtKB-UniRule"/>
</dbReference>
<comment type="catalytic activity">
    <reaction evidence="15 17 19">
        <text>(6S)-NADHX + ADP = AMP + phosphate + NADH + H(+)</text>
        <dbReference type="Rhea" id="RHEA:32223"/>
        <dbReference type="ChEBI" id="CHEBI:15378"/>
        <dbReference type="ChEBI" id="CHEBI:43474"/>
        <dbReference type="ChEBI" id="CHEBI:57945"/>
        <dbReference type="ChEBI" id="CHEBI:64074"/>
        <dbReference type="ChEBI" id="CHEBI:456215"/>
        <dbReference type="ChEBI" id="CHEBI:456216"/>
        <dbReference type="EC" id="4.2.1.136"/>
    </reaction>
</comment>
<evidence type="ECO:0000256" key="8">
    <source>
        <dbReference type="ARBA" id="ARBA00022857"/>
    </source>
</evidence>
<feature type="binding site" evidence="17">
    <location>
        <position position="474"/>
    </location>
    <ligand>
        <name>AMP</name>
        <dbReference type="ChEBI" id="CHEBI:456215"/>
    </ligand>
</feature>
<feature type="binding site" evidence="17">
    <location>
        <position position="282"/>
    </location>
    <ligand>
        <name>(6S)-NADPHX</name>
        <dbReference type="ChEBI" id="CHEBI:64076"/>
    </ligand>
</feature>
<dbReference type="InterPro" id="IPR030677">
    <property type="entry name" value="Nnr"/>
</dbReference>
<name>A0A5C1E9B9_9RHOO</name>
<feature type="binding site" evidence="18">
    <location>
        <position position="163"/>
    </location>
    <ligand>
        <name>(6S)-NADPHX</name>
        <dbReference type="ChEBI" id="CHEBI:64076"/>
    </ligand>
</feature>
<feature type="binding site" evidence="17">
    <location>
        <position position="475"/>
    </location>
    <ligand>
        <name>(6S)-NADPHX</name>
        <dbReference type="ChEBI" id="CHEBI:64076"/>
    </ligand>
</feature>
<dbReference type="KEGG" id="otr:OTERR_17780"/>
<dbReference type="EC" id="4.2.1.136" evidence="19"/>
<dbReference type="Proteomes" id="UP000323671">
    <property type="component" value="Chromosome"/>
</dbReference>
<dbReference type="NCBIfam" id="TIGR00197">
    <property type="entry name" value="yjeF_nterm"/>
    <property type="match status" value="1"/>
</dbReference>
<evidence type="ECO:0000256" key="16">
    <source>
        <dbReference type="ARBA" id="ARBA00049209"/>
    </source>
</evidence>
<feature type="binding site" evidence="18">
    <location>
        <begin position="130"/>
        <end position="136"/>
    </location>
    <ligand>
        <name>(6S)-NADPHX</name>
        <dbReference type="ChEBI" id="CHEBI:64076"/>
    </ligand>
</feature>
<dbReference type="CDD" id="cd01171">
    <property type="entry name" value="YXKO-related"/>
    <property type="match status" value="1"/>
</dbReference>
<dbReference type="Pfam" id="PF03853">
    <property type="entry name" value="YjeF_N"/>
    <property type="match status" value="1"/>
</dbReference>
<comment type="similarity">
    <text evidence="4 19">In the C-terminal section; belongs to the NnrD/CARKD family.</text>
</comment>
<gene>
    <name evidence="17" type="primary">nnrD</name>
    <name evidence="18" type="synonym">nnrE</name>
    <name evidence="22" type="ORF">OTERR_17780</name>
</gene>
<feature type="binding site" evidence="18">
    <location>
        <position position="141"/>
    </location>
    <ligand>
        <name>(6S)-NADPHX</name>
        <dbReference type="ChEBI" id="CHEBI:64076"/>
    </ligand>
</feature>
<dbReference type="SUPFAM" id="SSF64153">
    <property type="entry name" value="YjeF N-terminal domain-like"/>
    <property type="match status" value="1"/>
</dbReference>
<evidence type="ECO:0000313" key="23">
    <source>
        <dbReference type="Proteomes" id="UP000323671"/>
    </source>
</evidence>
<feature type="binding site" evidence="18">
    <location>
        <position position="64"/>
    </location>
    <ligand>
        <name>K(+)</name>
        <dbReference type="ChEBI" id="CHEBI:29103"/>
    </ligand>
</feature>
<dbReference type="GO" id="GO:0052855">
    <property type="term" value="F:ADP-dependent NAD(P)H-hydrate dehydratase activity"/>
    <property type="evidence" value="ECO:0007669"/>
    <property type="project" value="UniProtKB-UniRule"/>
</dbReference>
<evidence type="ECO:0000256" key="14">
    <source>
        <dbReference type="ARBA" id="ARBA00025153"/>
    </source>
</evidence>
<keyword evidence="7 17" id="KW-0067">ATP-binding</keyword>
<evidence type="ECO:0000259" key="20">
    <source>
        <dbReference type="PROSITE" id="PS51383"/>
    </source>
</evidence>
<evidence type="ECO:0000313" key="22">
    <source>
        <dbReference type="EMBL" id="QEL65254.1"/>
    </source>
</evidence>
<dbReference type="Gene3D" id="3.40.1190.20">
    <property type="match status" value="1"/>
</dbReference>
<comment type="function">
    <text evidence="18">Catalyzes the epimerization of the S- and R-forms of NAD(P)HX, a damaged form of NAD(P)H that is a result of enzymatic or heat-dependent hydration. This is a prerequisite for the S-specific NAD(P)H-hydrate dehydratase to allow the repair of both epimers of NAD(P)HX.</text>
</comment>
<feature type="binding site" evidence="17">
    <location>
        <position position="394"/>
    </location>
    <ligand>
        <name>(6S)-NADPHX</name>
        <dbReference type="ChEBI" id="CHEBI:64076"/>
    </ligand>
</feature>
<evidence type="ECO:0000259" key="21">
    <source>
        <dbReference type="PROSITE" id="PS51385"/>
    </source>
</evidence>
<evidence type="ECO:0000256" key="1">
    <source>
        <dbReference type="ARBA" id="ARBA00000013"/>
    </source>
</evidence>
<dbReference type="PROSITE" id="PS51383">
    <property type="entry name" value="YJEF_C_3"/>
    <property type="match status" value="1"/>
</dbReference>
<comment type="similarity">
    <text evidence="18">Belongs to the NnrE/AIBP family.</text>
</comment>
<keyword evidence="6 17" id="KW-0547">Nucleotide-binding</keyword>
<protein>
    <recommendedName>
        <fullName evidence="19">Bifunctional NAD(P)H-hydrate repair enzyme</fullName>
    </recommendedName>
    <alternativeName>
        <fullName evidence="19">Nicotinamide nucleotide repair protein</fullName>
    </alternativeName>
    <domain>
        <recommendedName>
            <fullName evidence="19">ADP-dependent (S)-NAD(P)H-hydrate dehydratase</fullName>
            <ecNumber evidence="19">4.2.1.136</ecNumber>
        </recommendedName>
        <alternativeName>
            <fullName evidence="19">ADP-dependent NAD(P)HX dehydratase</fullName>
        </alternativeName>
    </domain>
    <domain>
        <recommendedName>
            <fullName evidence="19">NAD(P)H-hydrate epimerase</fullName>
            <ecNumber evidence="19">5.1.99.6</ecNumber>
        </recommendedName>
    </domain>
</protein>
<dbReference type="GO" id="GO:0110051">
    <property type="term" value="P:metabolite repair"/>
    <property type="evidence" value="ECO:0007669"/>
    <property type="project" value="TreeGrafter"/>
</dbReference>
<dbReference type="InterPro" id="IPR017953">
    <property type="entry name" value="Carbohydrate_kinase_pred_CS"/>
</dbReference>
<keyword evidence="8 17" id="KW-0521">NADP</keyword>
<dbReference type="EMBL" id="CP022579">
    <property type="protein sequence ID" value="QEL65254.1"/>
    <property type="molecule type" value="Genomic_DNA"/>
</dbReference>
<dbReference type="InterPro" id="IPR036652">
    <property type="entry name" value="YjeF_N_dom_sf"/>
</dbReference>
<evidence type="ECO:0000256" key="2">
    <source>
        <dbReference type="ARBA" id="ARBA00000909"/>
    </source>
</evidence>
<feature type="binding site" evidence="18">
    <location>
        <position position="126"/>
    </location>
    <ligand>
        <name>K(+)</name>
        <dbReference type="ChEBI" id="CHEBI:29103"/>
    </ligand>
</feature>
<evidence type="ECO:0000256" key="10">
    <source>
        <dbReference type="ARBA" id="ARBA00023027"/>
    </source>
</evidence>
<comment type="cofactor">
    <cofactor evidence="18 19">
        <name>K(+)</name>
        <dbReference type="ChEBI" id="CHEBI:29103"/>
    </cofactor>
    <text evidence="18 19">Binds 1 potassium ion per subunit.</text>
</comment>
<evidence type="ECO:0000256" key="17">
    <source>
        <dbReference type="HAMAP-Rule" id="MF_01965"/>
    </source>
</evidence>
<dbReference type="InterPro" id="IPR029056">
    <property type="entry name" value="Ribokinase-like"/>
</dbReference>
<evidence type="ECO:0000256" key="6">
    <source>
        <dbReference type="ARBA" id="ARBA00022741"/>
    </source>
</evidence>
<comment type="similarity">
    <text evidence="17">Belongs to the NnrD/CARKD family.</text>
</comment>
<dbReference type="PIRSF" id="PIRSF017184">
    <property type="entry name" value="Nnr"/>
    <property type="match status" value="1"/>
</dbReference>
<dbReference type="AlphaFoldDB" id="A0A5C1E9B9"/>
<keyword evidence="13" id="KW-0511">Multifunctional enzyme</keyword>
<reference evidence="22 23" key="1">
    <citation type="submission" date="2017-07" db="EMBL/GenBank/DDBJ databases">
        <title>Complete genome sequence of Oryzomicrobium terrae TPP412.</title>
        <authorList>
            <person name="Chiu L.-W."/>
            <person name="Lo K.-J."/>
            <person name="Tsai Y.-M."/>
            <person name="Lin S.-S."/>
            <person name="Kuo C.-H."/>
            <person name="Liu C.-T."/>
        </authorList>
    </citation>
    <scope>NUCLEOTIDE SEQUENCE [LARGE SCALE GENOMIC DNA]</scope>
    <source>
        <strain evidence="22 23">TPP412</strain>
    </source>
</reference>
<comment type="catalytic activity">
    <reaction evidence="16 17 19">
        <text>(6S)-NADPHX + ADP = AMP + phosphate + NADPH + H(+)</text>
        <dbReference type="Rhea" id="RHEA:32235"/>
        <dbReference type="ChEBI" id="CHEBI:15378"/>
        <dbReference type="ChEBI" id="CHEBI:43474"/>
        <dbReference type="ChEBI" id="CHEBI:57783"/>
        <dbReference type="ChEBI" id="CHEBI:64076"/>
        <dbReference type="ChEBI" id="CHEBI:456215"/>
        <dbReference type="ChEBI" id="CHEBI:456216"/>
        <dbReference type="EC" id="4.2.1.136"/>
    </reaction>
</comment>
<dbReference type="PANTHER" id="PTHR12592:SF0">
    <property type="entry name" value="ATP-DEPENDENT (S)-NAD(P)H-HYDRATE DEHYDRATASE"/>
    <property type="match status" value="1"/>
</dbReference>
<keyword evidence="11 18" id="KW-0413">Isomerase</keyword>
<dbReference type="PROSITE" id="PS51385">
    <property type="entry name" value="YJEF_N"/>
    <property type="match status" value="1"/>
</dbReference>
<accession>A0A5C1E9B9</accession>
<feature type="binding site" evidence="18">
    <location>
        <begin position="63"/>
        <end position="67"/>
    </location>
    <ligand>
        <name>(6S)-NADPHX</name>
        <dbReference type="ChEBI" id="CHEBI:64076"/>
    </ligand>
</feature>
<evidence type="ECO:0000256" key="5">
    <source>
        <dbReference type="ARBA" id="ARBA00022723"/>
    </source>
</evidence>
<sequence>MDTRSPRLPGTSPLLPAALLRRLEAAHAAQPLMARAGEAAARWAEQLRSDSARPVLVLAGPGNNGGDAFVCATRLREADIDVVVVSRADPARLSADAHAARQAFLDGGGAIAADIPVATPWGLIVDGLFGIGLARDLAAPYAAWTATAQAQARRDHCPILALDVPSGLDADTGRAWAGALQATHTLTFLADKPGLHTADGPDLAGAVRIAELGVAATAWAAAASGSPNRAASTADDAHLLPPGRLLAPADFAPWLKPRPKNSHKGRNGEAGILGGAPGMTGAALLAGRAALVLGAGRTFVGCLDPQAPAVDIVHPELMLRRGEALLATPLSALAVGPGLGQDDAARRDLATALGLAVPLVLDADALNLVAREPQLAAQVAARNPGRAPTLLTPHPAEAARLLACDTAAIQADRIAAARTLAARFNAHVALKGCGTVLAHPPGSDGNDPANPDGLPTAWAINPSGNPGMSTAGMGDVLSGIVVALLAQGWPPGPALEAAVHLHGAAADALVAAGTGPVGLTAGETIPAARSLLNRWVGATLPLG</sequence>
<feature type="binding site" evidence="17">
    <location>
        <position position="338"/>
    </location>
    <ligand>
        <name>(6S)-NADPHX</name>
        <dbReference type="ChEBI" id="CHEBI:64076"/>
    </ligand>
</feature>
<dbReference type="GO" id="GO:0046872">
    <property type="term" value="F:metal ion binding"/>
    <property type="evidence" value="ECO:0007669"/>
    <property type="project" value="UniProtKB-UniRule"/>
</dbReference>
<evidence type="ECO:0000256" key="11">
    <source>
        <dbReference type="ARBA" id="ARBA00023235"/>
    </source>
</evidence>
<feature type="binding site" evidence="17">
    <location>
        <begin position="431"/>
        <end position="435"/>
    </location>
    <ligand>
        <name>AMP</name>
        <dbReference type="ChEBI" id="CHEBI:456215"/>
    </ligand>
</feature>
<keyword evidence="9 18" id="KW-0630">Potassium</keyword>
<dbReference type="Pfam" id="PF01256">
    <property type="entry name" value="Carb_kinase"/>
    <property type="match status" value="1"/>
</dbReference>
<comment type="cofactor">
    <cofactor evidence="17">
        <name>Mg(2+)</name>
        <dbReference type="ChEBI" id="CHEBI:18420"/>
    </cofactor>
</comment>
<evidence type="ECO:0000256" key="13">
    <source>
        <dbReference type="ARBA" id="ARBA00023268"/>
    </source>
</evidence>
<comment type="function">
    <text evidence="17">Catalyzes the dehydration of the S-form of NAD(P)HX at the expense of ADP, which is converted to AMP. Together with NAD(P)HX epimerase, which catalyzes the epimerization of the S- and R-forms, the enzyme allows the repair of both epimers of NAD(P)HX, a damaged form of NAD(P)H that is a result of enzymatic or heat-dependent hydration.</text>
</comment>
<evidence type="ECO:0000256" key="19">
    <source>
        <dbReference type="PIRNR" id="PIRNR017184"/>
    </source>
</evidence>
<evidence type="ECO:0000256" key="15">
    <source>
        <dbReference type="ARBA" id="ARBA00048238"/>
    </source>
</evidence>
<comment type="catalytic activity">
    <reaction evidence="1 18 19">
        <text>(6R)-NADHX = (6S)-NADHX</text>
        <dbReference type="Rhea" id="RHEA:32215"/>
        <dbReference type="ChEBI" id="CHEBI:64074"/>
        <dbReference type="ChEBI" id="CHEBI:64075"/>
        <dbReference type="EC" id="5.1.99.6"/>
    </reaction>
</comment>
<dbReference type="InterPro" id="IPR004443">
    <property type="entry name" value="YjeF_N_dom"/>
</dbReference>
<proteinExistence type="inferred from homology"/>
<evidence type="ECO:0000256" key="3">
    <source>
        <dbReference type="ARBA" id="ARBA00006001"/>
    </source>
</evidence>
<keyword evidence="12 17" id="KW-0456">Lyase</keyword>
<keyword evidence="10 17" id="KW-0520">NAD</keyword>
<dbReference type="PANTHER" id="PTHR12592">
    <property type="entry name" value="ATP-DEPENDENT (S)-NAD(P)H-HYDRATE DEHYDRATASE FAMILY MEMBER"/>
    <property type="match status" value="1"/>
</dbReference>